<dbReference type="InterPro" id="IPR038063">
    <property type="entry name" value="Transpep_catalytic_dom"/>
</dbReference>
<feature type="region of interest" description="Disordered" evidence="7">
    <location>
        <begin position="59"/>
        <end position="79"/>
    </location>
</feature>
<comment type="pathway">
    <text evidence="1 6">Cell wall biogenesis; peptidoglycan biosynthesis.</text>
</comment>
<keyword evidence="8" id="KW-1133">Transmembrane helix</keyword>
<evidence type="ECO:0000256" key="7">
    <source>
        <dbReference type="SAM" id="MobiDB-lite"/>
    </source>
</evidence>
<accession>A0ABW5VQB8</accession>
<dbReference type="Gene3D" id="2.40.440.10">
    <property type="entry name" value="L,D-transpeptidase catalytic domain-like"/>
    <property type="match status" value="1"/>
</dbReference>
<keyword evidence="2 10" id="KW-0808">Transferase</keyword>
<name>A0ABW5VQB8_9MICO</name>
<keyword evidence="8" id="KW-0812">Transmembrane</keyword>
<dbReference type="CDD" id="cd16913">
    <property type="entry name" value="YkuD_like"/>
    <property type="match status" value="1"/>
</dbReference>
<keyword evidence="10" id="KW-0012">Acyltransferase</keyword>
<dbReference type="EMBL" id="JBHUOG010000001">
    <property type="protein sequence ID" value="MFD2793501.1"/>
    <property type="molecule type" value="Genomic_DNA"/>
</dbReference>
<keyword evidence="4 6" id="KW-0573">Peptidoglycan synthesis</keyword>
<dbReference type="RefSeq" id="WP_377181743.1">
    <property type="nucleotide sequence ID" value="NZ_JBHUOG010000001.1"/>
</dbReference>
<keyword evidence="11" id="KW-1185">Reference proteome</keyword>
<reference evidence="11" key="1">
    <citation type="journal article" date="2019" name="Int. J. Syst. Evol. Microbiol.">
        <title>The Global Catalogue of Microorganisms (GCM) 10K type strain sequencing project: providing services to taxonomists for standard genome sequencing and annotation.</title>
        <authorList>
            <consortium name="The Broad Institute Genomics Platform"/>
            <consortium name="The Broad Institute Genome Sequencing Center for Infectious Disease"/>
            <person name="Wu L."/>
            <person name="Ma J."/>
        </authorList>
    </citation>
    <scope>NUCLEOTIDE SEQUENCE [LARGE SCALE GENOMIC DNA]</scope>
    <source>
        <strain evidence="11">CCM 7044</strain>
    </source>
</reference>
<evidence type="ECO:0000256" key="8">
    <source>
        <dbReference type="SAM" id="Phobius"/>
    </source>
</evidence>
<sequence>MTELDSGPTAGPGPRSSPAAQTWAWVGGIVAVALLGTALWAGVRPVDKADAAAVVVVSASPSPSTSPTPPATSPTPAPYSLPFLPGPDIDGILPRGLPRAGVSTLEDLPGSVAEPRDARIPVWTRPDVTTAPVLALESLYYDAEARWLVLERRPGWVKVLIPYGRGALPSHDPEKVNGSAGWLRGSDVDLKPEKRSVVIDLSDRVVTVKHADGTSDRLPAGVGSPATPTPQGLTQVFTVTEAVNTGLSVFLSMQSESLDGFFGNDYAATALHVGVGQGQAVSNGCVRLTSADFERLTDLDPGVPVLVKA</sequence>
<proteinExistence type="predicted"/>
<evidence type="ECO:0000256" key="5">
    <source>
        <dbReference type="ARBA" id="ARBA00023316"/>
    </source>
</evidence>
<dbReference type="Pfam" id="PF03734">
    <property type="entry name" value="YkuD"/>
    <property type="match status" value="1"/>
</dbReference>
<dbReference type="SUPFAM" id="SSF141523">
    <property type="entry name" value="L,D-transpeptidase catalytic domain-like"/>
    <property type="match status" value="1"/>
</dbReference>
<feature type="region of interest" description="Disordered" evidence="7">
    <location>
        <begin position="1"/>
        <end position="20"/>
    </location>
</feature>
<dbReference type="InterPro" id="IPR005490">
    <property type="entry name" value="LD_TPept_cat_dom"/>
</dbReference>
<protein>
    <submittedName>
        <fullName evidence="10">L,D-transpeptidase</fullName>
        <ecNumber evidence="10">2.3.2.-</ecNumber>
    </submittedName>
</protein>
<comment type="caution">
    <text evidence="10">The sequence shown here is derived from an EMBL/GenBank/DDBJ whole genome shotgun (WGS) entry which is preliminary data.</text>
</comment>
<feature type="domain" description="L,D-TPase catalytic" evidence="9">
    <location>
        <begin position="195"/>
        <end position="308"/>
    </location>
</feature>
<evidence type="ECO:0000256" key="4">
    <source>
        <dbReference type="ARBA" id="ARBA00022984"/>
    </source>
</evidence>
<keyword evidence="5 6" id="KW-0961">Cell wall biogenesis/degradation</keyword>
<evidence type="ECO:0000313" key="10">
    <source>
        <dbReference type="EMBL" id="MFD2793501.1"/>
    </source>
</evidence>
<evidence type="ECO:0000256" key="1">
    <source>
        <dbReference type="ARBA" id="ARBA00004752"/>
    </source>
</evidence>
<dbReference type="Proteomes" id="UP001597479">
    <property type="component" value="Unassembled WGS sequence"/>
</dbReference>
<feature type="active site" description="Proton donor/acceptor" evidence="6">
    <location>
        <position position="272"/>
    </location>
</feature>
<evidence type="ECO:0000256" key="3">
    <source>
        <dbReference type="ARBA" id="ARBA00022960"/>
    </source>
</evidence>
<evidence type="ECO:0000313" key="11">
    <source>
        <dbReference type="Proteomes" id="UP001597479"/>
    </source>
</evidence>
<keyword evidence="3 6" id="KW-0133">Cell shape</keyword>
<feature type="transmembrane region" description="Helical" evidence="8">
    <location>
        <begin position="23"/>
        <end position="43"/>
    </location>
</feature>
<feature type="compositionally biased region" description="Pro residues" evidence="7">
    <location>
        <begin position="64"/>
        <end position="79"/>
    </location>
</feature>
<dbReference type="PROSITE" id="PS52029">
    <property type="entry name" value="LD_TPASE"/>
    <property type="match status" value="1"/>
</dbReference>
<dbReference type="EC" id="2.3.2.-" evidence="10"/>
<feature type="active site" description="Nucleophile" evidence="6">
    <location>
        <position position="285"/>
    </location>
</feature>
<evidence type="ECO:0000256" key="6">
    <source>
        <dbReference type="PROSITE-ProRule" id="PRU01373"/>
    </source>
</evidence>
<gene>
    <name evidence="10" type="ORF">ACFS27_08060</name>
</gene>
<evidence type="ECO:0000259" key="9">
    <source>
        <dbReference type="PROSITE" id="PS52029"/>
    </source>
</evidence>
<dbReference type="GO" id="GO:0016746">
    <property type="term" value="F:acyltransferase activity"/>
    <property type="evidence" value="ECO:0007669"/>
    <property type="project" value="UniProtKB-KW"/>
</dbReference>
<organism evidence="10 11">
    <name type="scientific">Promicromonospora vindobonensis</name>
    <dbReference type="NCBI Taxonomy" id="195748"/>
    <lineage>
        <taxon>Bacteria</taxon>
        <taxon>Bacillati</taxon>
        <taxon>Actinomycetota</taxon>
        <taxon>Actinomycetes</taxon>
        <taxon>Micrococcales</taxon>
        <taxon>Promicromonosporaceae</taxon>
        <taxon>Promicromonospora</taxon>
    </lineage>
</organism>
<evidence type="ECO:0000256" key="2">
    <source>
        <dbReference type="ARBA" id="ARBA00022679"/>
    </source>
</evidence>
<keyword evidence="8" id="KW-0472">Membrane</keyword>